<accession>A0A2T7ARR1</accession>
<dbReference type="NCBIfam" id="NF008203">
    <property type="entry name" value="PRK10963.1"/>
    <property type="match status" value="1"/>
</dbReference>
<dbReference type="RefSeq" id="WP_038865807.1">
    <property type="nucleotide sequence ID" value="NZ_JADKNN010000037.1"/>
</dbReference>
<dbReference type="AlphaFoldDB" id="A0A2T7ARR1"/>
<organism evidence="2 3">
    <name type="scientific">Cronobacter muytjensii</name>
    <dbReference type="NCBI Taxonomy" id="413501"/>
    <lineage>
        <taxon>Bacteria</taxon>
        <taxon>Pseudomonadati</taxon>
        <taxon>Pseudomonadota</taxon>
        <taxon>Gammaproteobacteria</taxon>
        <taxon>Enterobacterales</taxon>
        <taxon>Enterobacteriaceae</taxon>
        <taxon>Cronobacter</taxon>
    </lineage>
</organism>
<dbReference type="EMBL" id="WAGD01000014">
    <property type="protein sequence ID" value="KAB0883669.1"/>
    <property type="molecule type" value="Genomic_DNA"/>
</dbReference>
<protein>
    <submittedName>
        <fullName evidence="2">DUF484 domain-containing protein</fullName>
    </submittedName>
</protein>
<dbReference type="Pfam" id="PF04340">
    <property type="entry name" value="DUF484"/>
    <property type="match status" value="1"/>
</dbReference>
<evidence type="ECO:0000313" key="4">
    <source>
        <dbReference type="Proteomes" id="UP000469927"/>
    </source>
</evidence>
<gene>
    <name evidence="2" type="ORF">AUN14_13310</name>
    <name evidence="1" type="ORF">FZI19_06240</name>
</gene>
<dbReference type="EMBL" id="MSAE01000026">
    <property type="protein sequence ID" value="PUX13122.1"/>
    <property type="molecule type" value="Genomic_DNA"/>
</dbReference>
<dbReference type="Proteomes" id="UP000469927">
    <property type="component" value="Unassembled WGS sequence"/>
</dbReference>
<comment type="caution">
    <text evidence="2">The sequence shown here is derived from an EMBL/GenBank/DDBJ whole genome shotgun (WGS) entry which is preliminary data.</text>
</comment>
<dbReference type="GeneID" id="92214774"/>
<proteinExistence type="predicted"/>
<reference evidence="1 4" key="2">
    <citation type="submission" date="2019-08" db="EMBL/GenBank/DDBJ databases">
        <title>Prevalence, distribution, and phylogeny of type two toxin-antitoxin genes possessed by Cronobacter species where C. sakazakii homologs follow sequence type lineages.</title>
        <authorList>
            <person name="Finkelstein S."/>
            <person name="Negrete F."/>
            <person name="Jang H."/>
            <person name="Gopinath G.R."/>
            <person name="Tall B.D."/>
        </authorList>
    </citation>
    <scope>NUCLEOTIDE SEQUENCE [LARGE SCALE GENOMIC DNA]</scope>
    <source>
        <strain evidence="1 4">MOD1_GK1257</strain>
    </source>
</reference>
<dbReference type="Gene3D" id="3.30.450.40">
    <property type="match status" value="1"/>
</dbReference>
<keyword evidence="4" id="KW-1185">Reference proteome</keyword>
<dbReference type="InterPro" id="IPR007435">
    <property type="entry name" value="DUF484"/>
</dbReference>
<sequence length="234" mass="26387">MSKAGEQQETLAALDDDAVLDYLLRHPDFFIRNAAMVEQIRVPHPVRGSVSLVEWHMARARNHINELEENMTLLMEQASANEGLFYRLLKLQGRLACANSLQEMLERLNRWARDMGLAGASIRLFPERWRLGAPSGFTHLALSRQAFEPVRIQRLGQQTHYLGTLNGPELLVVLPEAKAVGSVAMSLLGEHGELGVLIFSSRDPQHYQPGQGTQLLHELSLMLPDLLARWIERV</sequence>
<evidence type="ECO:0000313" key="1">
    <source>
        <dbReference type="EMBL" id="KAB0883669.1"/>
    </source>
</evidence>
<dbReference type="PANTHER" id="PTHR38765">
    <property type="entry name" value="DUF484 DOMAIN-CONTAINING PROTEIN"/>
    <property type="match status" value="1"/>
</dbReference>
<dbReference type="OrthoDB" id="7065511at2"/>
<dbReference type="InterPro" id="IPR029016">
    <property type="entry name" value="GAF-like_dom_sf"/>
</dbReference>
<evidence type="ECO:0000313" key="3">
    <source>
        <dbReference type="Proteomes" id="UP000244378"/>
    </source>
</evidence>
<evidence type="ECO:0000313" key="2">
    <source>
        <dbReference type="EMBL" id="PUX13122.1"/>
    </source>
</evidence>
<dbReference type="PANTHER" id="PTHR38765:SF1">
    <property type="entry name" value="DUF484 DOMAIN-CONTAINING PROTEIN"/>
    <property type="match status" value="1"/>
</dbReference>
<name>A0A2T7ARR1_9ENTR</name>
<reference evidence="2 3" key="1">
    <citation type="submission" date="2016-12" db="EMBL/GenBank/DDBJ databases">
        <title>Analysis of the Molecular Diversity Among Cronobacter Species Isolated from Filth Flies Using a Pan Genomic DNA Microarray.</title>
        <authorList>
            <person name="Pava-Ripoll M."/>
            <person name="Tall B."/>
            <person name="Farber J."/>
            <person name="Fanning S."/>
            <person name="Lehner A."/>
            <person name="Stephan R."/>
            <person name="Pagotto F."/>
            <person name="Iverson C."/>
            <person name="Ziobro G."/>
            <person name="Miller A."/>
            <person name="Pearson R."/>
            <person name="Yan Q."/>
            <person name="Kim M."/>
            <person name="Jeong S."/>
            <person name="Park J."/>
            <person name="Jun S."/>
            <person name="Choi H."/>
            <person name="Chung T."/>
            <person name="Yoo Y."/>
            <person name="Park E."/>
            <person name="Hwang S."/>
            <person name="Lee B."/>
            <person name="Sathyamoorthy V."/>
            <person name="Carter L."/>
            <person name="Mammel M."/>
            <person name="Jackson S."/>
            <person name="Kothary M."/>
            <person name="Patel I."/>
            <person name="Grim C."/>
            <person name="Gopinath G."/>
            <person name="Gangiredla J."/>
            <person name="Chase H."/>
        </authorList>
    </citation>
    <scope>NUCLEOTIDE SEQUENCE [LARGE SCALE GENOMIC DNA]</scope>
    <source>
        <strain evidence="2 3">MOD1-Md1s</strain>
    </source>
</reference>
<dbReference type="Proteomes" id="UP000244378">
    <property type="component" value="Unassembled WGS sequence"/>
</dbReference>